<dbReference type="CDD" id="cd23550">
    <property type="entry name" value="TFP_LU_ECD_Ly6K"/>
    <property type="match status" value="1"/>
</dbReference>
<evidence type="ECO:0000256" key="1">
    <source>
        <dbReference type="ARBA" id="ARBA00022729"/>
    </source>
</evidence>
<dbReference type="RefSeq" id="XP_017913597.1">
    <property type="nucleotide sequence ID" value="XM_018058108.1"/>
</dbReference>
<dbReference type="Pfam" id="PF00021">
    <property type="entry name" value="UPAR_LY6"/>
    <property type="match status" value="1"/>
</dbReference>
<sequence>MEMSLEMITLLALLLVLGLPRVESNLTVSGRQAAALRCHVCEQENSFECEAPQNCDRGSTYCISAAVRIFPRFYLTSKQCALNCGMHETLSRMARSFVLIKPTPFLFVACCTSNLCNVQQPVIKENTEDDYFKDQGRGSKAGLMPFLTLASVLLGLRLL</sequence>
<proteinExistence type="predicted"/>
<protein>
    <submittedName>
        <fullName evidence="4">Lymphocyte antigen 6 family member K</fullName>
    </submittedName>
</protein>
<dbReference type="SMART" id="SM00134">
    <property type="entry name" value="LU"/>
    <property type="match status" value="1"/>
</dbReference>
<gene>
    <name evidence="4" type="primary">LY6K</name>
</gene>
<dbReference type="PROSITE" id="PS00983">
    <property type="entry name" value="LY6_UPAR"/>
    <property type="match status" value="1"/>
</dbReference>
<dbReference type="GO" id="GO:0001669">
    <property type="term" value="C:acrosomal vesicle"/>
    <property type="evidence" value="ECO:0007669"/>
    <property type="project" value="TreeGrafter"/>
</dbReference>
<evidence type="ECO:0000256" key="2">
    <source>
        <dbReference type="SAM" id="SignalP"/>
    </source>
</evidence>
<dbReference type="InterPro" id="IPR018363">
    <property type="entry name" value="CD59_antigen_CS"/>
</dbReference>
<dbReference type="InterPro" id="IPR016054">
    <property type="entry name" value="LY6_UPA_recep-like"/>
</dbReference>
<organism evidence="4">
    <name type="scientific">Capra hircus</name>
    <name type="common">Goat</name>
    <dbReference type="NCBI Taxonomy" id="9925"/>
    <lineage>
        <taxon>Eukaryota</taxon>
        <taxon>Metazoa</taxon>
        <taxon>Chordata</taxon>
        <taxon>Craniata</taxon>
        <taxon>Vertebrata</taxon>
        <taxon>Euteleostomi</taxon>
        <taxon>Mammalia</taxon>
        <taxon>Eutheria</taxon>
        <taxon>Laurasiatheria</taxon>
        <taxon>Artiodactyla</taxon>
        <taxon>Ruminantia</taxon>
        <taxon>Pecora</taxon>
        <taxon>Bovidae</taxon>
        <taxon>Caprinae</taxon>
        <taxon>Capra</taxon>
    </lineage>
</organism>
<dbReference type="OrthoDB" id="9617216at2759"/>
<feature type="chain" id="PRO_5044148657" evidence="2">
    <location>
        <begin position="25"/>
        <end position="159"/>
    </location>
</feature>
<evidence type="ECO:0000313" key="4">
    <source>
        <dbReference type="Ensembl" id="ENSCHIP00010031931.1"/>
    </source>
</evidence>
<dbReference type="Gene3D" id="2.10.60.10">
    <property type="entry name" value="CD59"/>
    <property type="match status" value="1"/>
</dbReference>
<accession>A0A8C2RQP8</accession>
<dbReference type="InterPro" id="IPR045860">
    <property type="entry name" value="Snake_toxin-like_sf"/>
</dbReference>
<dbReference type="GO" id="GO:0007339">
    <property type="term" value="P:binding of sperm to zona pellucida"/>
    <property type="evidence" value="ECO:0007669"/>
    <property type="project" value="TreeGrafter"/>
</dbReference>
<dbReference type="SUPFAM" id="SSF57302">
    <property type="entry name" value="Snake toxin-like"/>
    <property type="match status" value="1"/>
</dbReference>
<feature type="domain" description="UPAR/Ly6" evidence="3">
    <location>
        <begin position="36"/>
        <end position="127"/>
    </location>
</feature>
<feature type="signal peptide" evidence="2">
    <location>
        <begin position="1"/>
        <end position="24"/>
    </location>
</feature>
<dbReference type="PANTHER" id="PTHR15049">
    <property type="entry name" value="GLYCOSYL-PHOSPHATIDYLINOSITOL-ANCHORED MOLECULE-LIKE PROTEIN-RELATED"/>
    <property type="match status" value="1"/>
</dbReference>
<reference evidence="4" key="1">
    <citation type="submission" date="2019-03" db="EMBL/GenBank/DDBJ databases">
        <title>Genome sequencing and reference-guided assembly of Black Bengal Goat (Capra hircus).</title>
        <authorList>
            <person name="Siddiki A.Z."/>
            <person name="Baten A."/>
            <person name="Billah M."/>
            <person name="Alam M.A.U."/>
            <person name="Shawrob K.S.M."/>
            <person name="Saha S."/>
            <person name="Chowdhury M."/>
            <person name="Rahman A.H."/>
            <person name="Stear M."/>
            <person name="Miah G."/>
            <person name="Das G.B."/>
            <person name="Hossain M.M."/>
            <person name="Kumkum M."/>
            <person name="Islam M.S."/>
            <person name="Mollah A.M."/>
            <person name="Ahsan A."/>
            <person name="Tusar F."/>
            <person name="Khan M.K.I."/>
        </authorList>
    </citation>
    <scope>NUCLEOTIDE SEQUENCE [LARGE SCALE GENOMIC DNA]</scope>
</reference>
<dbReference type="Ensembl" id="ENSCHIT00010044917.1">
    <property type="protein sequence ID" value="ENSCHIP00010031931.1"/>
    <property type="gene ID" value="ENSCHIG00010023673.1"/>
</dbReference>
<keyword evidence="1 2" id="KW-0732">Signal</keyword>
<dbReference type="PANTHER" id="PTHR15049:SF1">
    <property type="entry name" value="LYMPHOCYTE ANTIGEN 6K"/>
    <property type="match status" value="1"/>
</dbReference>
<name>A0A8C2RQP8_CAPHI</name>
<reference evidence="4" key="2">
    <citation type="submission" date="2025-08" db="UniProtKB">
        <authorList>
            <consortium name="Ensembl"/>
        </authorList>
    </citation>
    <scope>IDENTIFICATION</scope>
</reference>
<dbReference type="KEGG" id="chx:102188785"/>
<dbReference type="InterPro" id="IPR052874">
    <property type="entry name" value="Sperm-ZP_regulatory"/>
</dbReference>
<dbReference type="CTD" id="54742"/>
<dbReference type="GeneID" id="102188785"/>
<evidence type="ECO:0000259" key="3">
    <source>
        <dbReference type="SMART" id="SM00134"/>
    </source>
</evidence>
<dbReference type="AlphaFoldDB" id="A0A8C2RQP8"/>